<dbReference type="Proteomes" id="UP000004994">
    <property type="component" value="Chromosome 8"/>
</dbReference>
<keyword evidence="3" id="KW-1185">Reference proteome</keyword>
<evidence type="ECO:0000313" key="3">
    <source>
        <dbReference type="Proteomes" id="UP000004994"/>
    </source>
</evidence>
<dbReference type="InParanoid" id="A0A3Q7HJ51"/>
<sequence length="94" mass="10912">MPPDEQGLGLPSPDRLRIFNTHLIDDILSRLSFRDFVRVSTLSKDWQYICWRIPHVKFDQTVWKTPEHLTSPTIGFIPILDSFLSVEAFVPQGM</sequence>
<feature type="domain" description="F-box" evidence="1">
    <location>
        <begin position="22"/>
        <end position="50"/>
    </location>
</feature>
<organism evidence="2">
    <name type="scientific">Solanum lycopersicum</name>
    <name type="common">Tomato</name>
    <name type="synonym">Lycopersicon esculentum</name>
    <dbReference type="NCBI Taxonomy" id="4081"/>
    <lineage>
        <taxon>Eukaryota</taxon>
        <taxon>Viridiplantae</taxon>
        <taxon>Streptophyta</taxon>
        <taxon>Embryophyta</taxon>
        <taxon>Tracheophyta</taxon>
        <taxon>Spermatophyta</taxon>
        <taxon>Magnoliopsida</taxon>
        <taxon>eudicotyledons</taxon>
        <taxon>Gunneridae</taxon>
        <taxon>Pentapetalae</taxon>
        <taxon>asterids</taxon>
        <taxon>lamiids</taxon>
        <taxon>Solanales</taxon>
        <taxon>Solanaceae</taxon>
        <taxon>Solanoideae</taxon>
        <taxon>Solaneae</taxon>
        <taxon>Solanum</taxon>
        <taxon>Solanum subgen. Lycopersicon</taxon>
    </lineage>
</organism>
<dbReference type="AlphaFoldDB" id="A0A3Q7HJ51"/>
<protein>
    <recommendedName>
        <fullName evidence="1">F-box domain-containing protein</fullName>
    </recommendedName>
</protein>
<reference evidence="2" key="1">
    <citation type="journal article" date="2012" name="Nature">
        <title>The tomato genome sequence provides insights into fleshy fruit evolution.</title>
        <authorList>
            <consortium name="Tomato Genome Consortium"/>
        </authorList>
    </citation>
    <scope>NUCLEOTIDE SEQUENCE [LARGE SCALE GENOMIC DNA]</scope>
    <source>
        <strain evidence="2">cv. Heinz 1706</strain>
    </source>
</reference>
<dbReference type="InterPro" id="IPR036047">
    <property type="entry name" value="F-box-like_dom_sf"/>
</dbReference>
<dbReference type="EnsemblPlants" id="Solyc08g015634.1.1">
    <property type="protein sequence ID" value="Solyc08g015634.1.1"/>
    <property type="gene ID" value="Solyc08g015634.1"/>
</dbReference>
<dbReference type="Pfam" id="PF00646">
    <property type="entry name" value="F-box"/>
    <property type="match status" value="1"/>
</dbReference>
<dbReference type="InterPro" id="IPR001810">
    <property type="entry name" value="F-box_dom"/>
</dbReference>
<proteinExistence type="predicted"/>
<evidence type="ECO:0000313" key="2">
    <source>
        <dbReference type="EnsemblPlants" id="Solyc08g015634.1.1"/>
    </source>
</evidence>
<reference evidence="2" key="2">
    <citation type="submission" date="2019-01" db="UniProtKB">
        <authorList>
            <consortium name="EnsemblPlants"/>
        </authorList>
    </citation>
    <scope>IDENTIFICATION</scope>
    <source>
        <strain evidence="2">cv. Heinz 1706</strain>
    </source>
</reference>
<dbReference type="Gramene" id="Solyc08g015634.1.1">
    <property type="protein sequence ID" value="Solyc08g015634.1.1"/>
    <property type="gene ID" value="Solyc08g015634.1"/>
</dbReference>
<evidence type="ECO:0000259" key="1">
    <source>
        <dbReference type="Pfam" id="PF00646"/>
    </source>
</evidence>
<name>A0A3Q7HJ51_SOLLC</name>
<accession>A0A3Q7HJ51</accession>
<dbReference type="SUPFAM" id="SSF81383">
    <property type="entry name" value="F-box domain"/>
    <property type="match status" value="1"/>
</dbReference>